<dbReference type="EMBL" id="BAAAQF010000012">
    <property type="protein sequence ID" value="GAA1683428.1"/>
    <property type="molecule type" value="Genomic_DNA"/>
</dbReference>
<evidence type="ECO:0000313" key="2">
    <source>
        <dbReference type="EMBL" id="GAA1683428.1"/>
    </source>
</evidence>
<keyword evidence="3" id="KW-1185">Reference proteome</keyword>
<proteinExistence type="predicted"/>
<dbReference type="InterPro" id="IPR011009">
    <property type="entry name" value="Kinase-like_dom_sf"/>
</dbReference>
<gene>
    <name evidence="2" type="ORF">GCM10009830_33310</name>
</gene>
<comment type="caution">
    <text evidence="2">The sequence shown here is derived from an EMBL/GenBank/DDBJ whole genome shotgun (WGS) entry which is preliminary data.</text>
</comment>
<name>A0ABN2H7X2_9ACTN</name>
<dbReference type="Pfam" id="PF01636">
    <property type="entry name" value="APH"/>
    <property type="match status" value="1"/>
</dbReference>
<dbReference type="Proteomes" id="UP001499851">
    <property type="component" value="Unassembled WGS sequence"/>
</dbReference>
<reference evidence="2 3" key="1">
    <citation type="journal article" date="2019" name="Int. J. Syst. Evol. Microbiol.">
        <title>The Global Catalogue of Microorganisms (GCM) 10K type strain sequencing project: providing services to taxonomists for standard genome sequencing and annotation.</title>
        <authorList>
            <consortium name="The Broad Institute Genomics Platform"/>
            <consortium name="The Broad Institute Genome Sequencing Center for Infectious Disease"/>
            <person name="Wu L."/>
            <person name="Ma J."/>
        </authorList>
    </citation>
    <scope>NUCLEOTIDE SEQUENCE [LARGE SCALE GENOMIC DNA]</scope>
    <source>
        <strain evidence="2 3">JCM 16001</strain>
    </source>
</reference>
<evidence type="ECO:0000259" key="1">
    <source>
        <dbReference type="Pfam" id="PF01636"/>
    </source>
</evidence>
<evidence type="ECO:0000313" key="3">
    <source>
        <dbReference type="Proteomes" id="UP001499851"/>
    </source>
</evidence>
<dbReference type="RefSeq" id="WP_344488352.1">
    <property type="nucleotide sequence ID" value="NZ_BAAAQF010000012.1"/>
</dbReference>
<dbReference type="InterPro" id="IPR002575">
    <property type="entry name" value="Aminoglycoside_PTrfase"/>
</dbReference>
<feature type="domain" description="Aminoglycoside phosphotransferase" evidence="1">
    <location>
        <begin position="63"/>
        <end position="269"/>
    </location>
</feature>
<sequence length="619" mass="70973">MRITGSHETVANGDVRYVITQVLQHRVALDDLSVRLFDTNFSGAISALCAHSDLEQVVVKAGPTEDIEREHRNRIEYIGVDPWLREHGLHEVHGPIEIDFDSRKAQWSAIVYRYIGGRTYADLTHYGDFERFLAEYLWDLDRDAAPADDNVSECFRETARILGKERNLGDTGQARPLTDFVPPVPWESGVSAVISTAQSFCPELDELKGFREWWEEWIDKVTVAPVLDDRQLHGDARFANIIVDRVHSKVELIDFANGRHGHVFEDFARFELDLLFQSVPNVEGTDEIDRARLLQIVSYLLKDELNLGSEPVEDRSLKCLKLWRQAMAQALSQILQPGALVMYRWFLLRECLRRTLWTNVDKPALIYTICALRQRLSGKSVLDFSLVSTAPQTLVSTLNCRAVYVPTRGSEALVNKARNDAKKAALAIDRDRISTVRLMAETGHSYLYARGEFRSEVRSLLEHGGSLRVVIYNPFLPEYLGLSASYDRVENAQYGLSEVLEQKTVESIRGYRLLKKDFPQHIQLRLARFGFDATVLLTSETLFYEPYFRTPRLERERYLFDSFELEFGASGAHSGRLLDETFDFVWRNSDDVSILDTNKNALKKVSRAFADLWRHDGEW</sequence>
<protein>
    <recommendedName>
        <fullName evidence="1">Aminoglycoside phosphotransferase domain-containing protein</fullName>
    </recommendedName>
</protein>
<dbReference type="SUPFAM" id="SSF56112">
    <property type="entry name" value="Protein kinase-like (PK-like)"/>
    <property type="match status" value="1"/>
</dbReference>
<accession>A0ABN2H7X2</accession>
<organism evidence="2 3">
    <name type="scientific">Glycomyces endophyticus</name>
    <dbReference type="NCBI Taxonomy" id="480996"/>
    <lineage>
        <taxon>Bacteria</taxon>
        <taxon>Bacillati</taxon>
        <taxon>Actinomycetota</taxon>
        <taxon>Actinomycetes</taxon>
        <taxon>Glycomycetales</taxon>
        <taxon>Glycomycetaceae</taxon>
        <taxon>Glycomyces</taxon>
    </lineage>
</organism>